<dbReference type="Pfam" id="PF13639">
    <property type="entry name" value="zf-RING_2"/>
    <property type="match status" value="1"/>
</dbReference>
<dbReference type="PANTHER" id="PTHR45969">
    <property type="entry name" value="RING ZINC FINGER PROTEIN-RELATED"/>
    <property type="match status" value="1"/>
</dbReference>
<dbReference type="OrthoDB" id="2123983at2759"/>
<protein>
    <recommendedName>
        <fullName evidence="7">RING-type domain-containing protein</fullName>
    </recommendedName>
</protein>
<sequence>MAAKEEPAFIQAAFRTNACPNDGRPKAQRGIFAPDGESMEGIPTCSICLEELGTIPEVPLEEECPSTVAGLKGCGHLFHSGCILLNLRIHNTCPNCRHPVKGPARGRCSIFFVPKISYEEPIGVIDGRSVDVSKEANGQTSTIEHVLEKCRVLSTRLCESERLLNESKKEVQLLNKAKDDAEAHAEQLQETIKLRDRALQRERKHMEECDRQTRQEADIKIQEIKRQCDSRVDEISAYCRTLESNLRRAELIALPHTSDDFTPAFTQAIEHLTEMSDFKLALYSYHRKLETCKKSLQQWKDRATSLLKSSKERKSELAAAREMLQDKTAQLARLQETHDMVQKDIRSREQELENKIVELGNMKTRYLAAQEEIIILKGQLVEWNRQEIAVNDFTPSTHGSSVKGSWDKVGAAFMQRSDATGKKRTTTEVRDTNPFAAIAVAETSTIKARGKRPSDHCRDMQMEDGNKRQPSDPPAPNDDRAEPALTKKRKTVKQEQQSFMKQFFKGTVT</sequence>
<name>A0A0L0HIG1_SPIPD</name>
<feature type="domain" description="RING-type" evidence="7">
    <location>
        <begin position="45"/>
        <end position="97"/>
    </location>
</feature>
<dbReference type="Proteomes" id="UP000053201">
    <property type="component" value="Unassembled WGS sequence"/>
</dbReference>
<keyword evidence="9" id="KW-1185">Reference proteome</keyword>
<dbReference type="InterPro" id="IPR001841">
    <property type="entry name" value="Znf_RING"/>
</dbReference>
<reference evidence="8 9" key="1">
    <citation type="submission" date="2009-08" db="EMBL/GenBank/DDBJ databases">
        <title>The Genome Sequence of Spizellomyces punctatus strain DAOM BR117.</title>
        <authorList>
            <consortium name="The Broad Institute Genome Sequencing Platform"/>
            <person name="Russ C."/>
            <person name="Cuomo C."/>
            <person name="Shea T."/>
            <person name="Young S.K."/>
            <person name="Zeng Q."/>
            <person name="Koehrsen M."/>
            <person name="Haas B."/>
            <person name="Borodovsky M."/>
            <person name="Guigo R."/>
            <person name="Alvarado L."/>
            <person name="Berlin A."/>
            <person name="Bochicchio J."/>
            <person name="Borenstein D."/>
            <person name="Chapman S."/>
            <person name="Chen Z."/>
            <person name="Engels R."/>
            <person name="Freedman E."/>
            <person name="Gellesch M."/>
            <person name="Goldberg J."/>
            <person name="Griggs A."/>
            <person name="Gujja S."/>
            <person name="Heiman D."/>
            <person name="Hepburn T."/>
            <person name="Howarth C."/>
            <person name="Jen D."/>
            <person name="Larson L."/>
            <person name="Lewis B."/>
            <person name="Mehta T."/>
            <person name="Park D."/>
            <person name="Pearson M."/>
            <person name="Roberts A."/>
            <person name="Saif S."/>
            <person name="Shenoy N."/>
            <person name="Sisk P."/>
            <person name="Stolte C."/>
            <person name="Sykes S."/>
            <person name="Thomson T."/>
            <person name="Walk T."/>
            <person name="White J."/>
            <person name="Yandava C."/>
            <person name="Burger G."/>
            <person name="Gray M.W."/>
            <person name="Holland P.W.H."/>
            <person name="King N."/>
            <person name="Lang F.B.F."/>
            <person name="Roger A.J."/>
            <person name="Ruiz-Trillo I."/>
            <person name="Lander E."/>
            <person name="Nusbaum C."/>
        </authorList>
    </citation>
    <scope>NUCLEOTIDE SEQUENCE [LARGE SCALE GENOMIC DNA]</scope>
    <source>
        <strain evidence="8 9">DAOM BR117</strain>
    </source>
</reference>
<dbReference type="GO" id="GO:0016567">
    <property type="term" value="P:protein ubiquitination"/>
    <property type="evidence" value="ECO:0007669"/>
    <property type="project" value="TreeGrafter"/>
</dbReference>
<gene>
    <name evidence="8" type="ORF">SPPG_04322</name>
</gene>
<feature type="coiled-coil region" evidence="5">
    <location>
        <begin position="164"/>
        <end position="194"/>
    </location>
</feature>
<dbReference type="InterPro" id="IPR013083">
    <property type="entry name" value="Znf_RING/FYVE/PHD"/>
</dbReference>
<evidence type="ECO:0000259" key="7">
    <source>
        <dbReference type="PROSITE" id="PS50089"/>
    </source>
</evidence>
<dbReference type="SMART" id="SM00184">
    <property type="entry name" value="RING"/>
    <property type="match status" value="1"/>
</dbReference>
<evidence type="ECO:0000256" key="6">
    <source>
        <dbReference type="SAM" id="MobiDB-lite"/>
    </source>
</evidence>
<keyword evidence="1" id="KW-0479">Metal-binding</keyword>
<evidence type="ECO:0000256" key="5">
    <source>
        <dbReference type="SAM" id="Coils"/>
    </source>
</evidence>
<dbReference type="GO" id="GO:0061630">
    <property type="term" value="F:ubiquitin protein ligase activity"/>
    <property type="evidence" value="ECO:0007669"/>
    <property type="project" value="TreeGrafter"/>
</dbReference>
<proteinExistence type="predicted"/>
<evidence type="ECO:0000256" key="1">
    <source>
        <dbReference type="ARBA" id="ARBA00022723"/>
    </source>
</evidence>
<evidence type="ECO:0000313" key="9">
    <source>
        <dbReference type="Proteomes" id="UP000053201"/>
    </source>
</evidence>
<keyword evidence="5" id="KW-0175">Coiled coil</keyword>
<evidence type="ECO:0000256" key="4">
    <source>
        <dbReference type="PROSITE-ProRule" id="PRU00175"/>
    </source>
</evidence>
<feature type="coiled-coil region" evidence="5">
    <location>
        <begin position="307"/>
        <end position="351"/>
    </location>
</feature>
<organism evidence="8 9">
    <name type="scientific">Spizellomyces punctatus (strain DAOM BR117)</name>
    <dbReference type="NCBI Taxonomy" id="645134"/>
    <lineage>
        <taxon>Eukaryota</taxon>
        <taxon>Fungi</taxon>
        <taxon>Fungi incertae sedis</taxon>
        <taxon>Chytridiomycota</taxon>
        <taxon>Chytridiomycota incertae sedis</taxon>
        <taxon>Chytridiomycetes</taxon>
        <taxon>Spizellomycetales</taxon>
        <taxon>Spizellomycetaceae</taxon>
        <taxon>Spizellomyces</taxon>
    </lineage>
</organism>
<evidence type="ECO:0000256" key="2">
    <source>
        <dbReference type="ARBA" id="ARBA00022771"/>
    </source>
</evidence>
<dbReference type="Gene3D" id="3.30.40.10">
    <property type="entry name" value="Zinc/RING finger domain, C3HC4 (zinc finger)"/>
    <property type="match status" value="1"/>
</dbReference>
<dbReference type="GO" id="GO:0008270">
    <property type="term" value="F:zinc ion binding"/>
    <property type="evidence" value="ECO:0007669"/>
    <property type="project" value="UniProtKB-KW"/>
</dbReference>
<dbReference type="GeneID" id="27687777"/>
<keyword evidence="2 4" id="KW-0863">Zinc-finger</keyword>
<dbReference type="EMBL" id="KQ257455">
    <property type="protein sequence ID" value="KND01231.1"/>
    <property type="molecule type" value="Genomic_DNA"/>
</dbReference>
<dbReference type="PANTHER" id="PTHR45969:SF69">
    <property type="entry name" value="FINGER DOMAIN PROTEIN, PUTATIVE (AFU_ORTHOLOGUE AFUA_3G12190)-RELATED"/>
    <property type="match status" value="1"/>
</dbReference>
<evidence type="ECO:0000313" key="8">
    <source>
        <dbReference type="EMBL" id="KND01231.1"/>
    </source>
</evidence>
<dbReference type="VEuPathDB" id="FungiDB:SPPG_04322"/>
<dbReference type="SUPFAM" id="SSF57850">
    <property type="entry name" value="RING/U-box"/>
    <property type="match status" value="1"/>
</dbReference>
<feature type="region of interest" description="Disordered" evidence="6">
    <location>
        <begin position="444"/>
        <end position="509"/>
    </location>
</feature>
<keyword evidence="3" id="KW-0862">Zinc</keyword>
<dbReference type="AlphaFoldDB" id="A0A0L0HIG1"/>
<feature type="compositionally biased region" description="Basic and acidic residues" evidence="6">
    <location>
        <begin position="452"/>
        <end position="470"/>
    </location>
</feature>
<accession>A0A0L0HIG1</accession>
<dbReference type="PROSITE" id="PS50089">
    <property type="entry name" value="ZF_RING_2"/>
    <property type="match status" value="1"/>
</dbReference>
<dbReference type="RefSeq" id="XP_016609270.1">
    <property type="nucleotide sequence ID" value="XM_016752563.1"/>
</dbReference>
<evidence type="ECO:0000256" key="3">
    <source>
        <dbReference type="ARBA" id="ARBA00022833"/>
    </source>
</evidence>
<dbReference type="InParanoid" id="A0A0L0HIG1"/>